<dbReference type="AlphaFoldDB" id="A0A7Y9DKA8"/>
<organism evidence="4 5">
    <name type="scientific">Kineococcus aurantiacus</name>
    <dbReference type="NCBI Taxonomy" id="37633"/>
    <lineage>
        <taxon>Bacteria</taxon>
        <taxon>Bacillati</taxon>
        <taxon>Actinomycetota</taxon>
        <taxon>Actinomycetes</taxon>
        <taxon>Kineosporiales</taxon>
        <taxon>Kineosporiaceae</taxon>
        <taxon>Kineococcus</taxon>
    </lineage>
</organism>
<keyword evidence="2" id="KW-0472">Membrane</keyword>
<dbReference type="GO" id="GO:0005975">
    <property type="term" value="P:carbohydrate metabolic process"/>
    <property type="evidence" value="ECO:0007669"/>
    <property type="project" value="UniProtKB-ARBA"/>
</dbReference>
<name>A0A7Y9DKA8_9ACTN</name>
<proteinExistence type="predicted"/>
<dbReference type="RefSeq" id="WP_179750907.1">
    <property type="nucleotide sequence ID" value="NZ_BAAAGN010000005.1"/>
</dbReference>
<feature type="domain" description="DUF7974" evidence="3">
    <location>
        <begin position="107"/>
        <end position="220"/>
    </location>
</feature>
<feature type="compositionally biased region" description="Low complexity" evidence="1">
    <location>
        <begin position="57"/>
        <end position="103"/>
    </location>
</feature>
<dbReference type="InterPro" id="IPR013783">
    <property type="entry name" value="Ig-like_fold"/>
</dbReference>
<keyword evidence="2" id="KW-1133">Transmembrane helix</keyword>
<comment type="caution">
    <text evidence="4">The sequence shown here is derived from an EMBL/GenBank/DDBJ whole genome shotgun (WGS) entry which is preliminary data.</text>
</comment>
<feature type="region of interest" description="Disordered" evidence="1">
    <location>
        <begin position="45"/>
        <end position="105"/>
    </location>
</feature>
<feature type="transmembrane region" description="Helical" evidence="2">
    <location>
        <begin position="21"/>
        <end position="41"/>
    </location>
</feature>
<evidence type="ECO:0000256" key="2">
    <source>
        <dbReference type="SAM" id="Phobius"/>
    </source>
</evidence>
<dbReference type="EMBL" id="JACCBB010000001">
    <property type="protein sequence ID" value="NYD22141.1"/>
    <property type="molecule type" value="Genomic_DNA"/>
</dbReference>
<evidence type="ECO:0000313" key="5">
    <source>
        <dbReference type="Proteomes" id="UP000521922"/>
    </source>
</evidence>
<sequence>MSSVLHPVGPEDKGTYWRRRLVVVLVLVVVAALAVLGVRALTGSDDAAAQQPTKLDPSTVASGTTASPTGTPTGSPTGSPTASGTATGTATATDTASRTSGGACPAQSLSLTLTSDYSAYGPGKTVRLVLTVENTSQTTCSVEVGTAVRTFTASLDGRQVWSSADCQTQTASQVYDLEPGGRRAMPVTWSRQRSESGCPTGQPMVEPGNYTIDGSWNGVDAQPVTVALTS</sequence>
<protein>
    <recommendedName>
        <fullName evidence="3">DUF7974 domain-containing protein</fullName>
    </recommendedName>
</protein>
<keyword evidence="2" id="KW-0812">Transmembrane</keyword>
<evidence type="ECO:0000259" key="3">
    <source>
        <dbReference type="Pfam" id="PF25929"/>
    </source>
</evidence>
<evidence type="ECO:0000256" key="1">
    <source>
        <dbReference type="SAM" id="MobiDB-lite"/>
    </source>
</evidence>
<accession>A0A7Y9DKA8</accession>
<dbReference type="InterPro" id="IPR058280">
    <property type="entry name" value="DUF7974"/>
</dbReference>
<gene>
    <name evidence="4" type="ORF">BJ968_001681</name>
</gene>
<evidence type="ECO:0000313" key="4">
    <source>
        <dbReference type="EMBL" id="NYD22141.1"/>
    </source>
</evidence>
<dbReference type="Gene3D" id="2.60.40.10">
    <property type="entry name" value="Immunoglobulins"/>
    <property type="match status" value="1"/>
</dbReference>
<dbReference type="Proteomes" id="UP000521922">
    <property type="component" value="Unassembled WGS sequence"/>
</dbReference>
<dbReference type="Pfam" id="PF25929">
    <property type="entry name" value="DUF7974"/>
    <property type="match status" value="1"/>
</dbReference>
<reference evidence="4 5" key="1">
    <citation type="submission" date="2020-07" db="EMBL/GenBank/DDBJ databases">
        <title>Sequencing the genomes of 1000 actinobacteria strains.</title>
        <authorList>
            <person name="Klenk H.-P."/>
        </authorList>
    </citation>
    <scope>NUCLEOTIDE SEQUENCE [LARGE SCALE GENOMIC DNA]</scope>
    <source>
        <strain evidence="4 5">DSM 7487</strain>
    </source>
</reference>
<keyword evidence="5" id="KW-1185">Reference proteome</keyword>